<dbReference type="AlphaFoldDB" id="A0A1F6V2K5"/>
<sequence>MEQNFETSFIPKKPVIQKTEGIKRPVGILTIVSFFLFFTLILALGGVYFYKRNLSKNIEKMAGDLKLAEDRFEPAKINQLKTLDRRIRASKDILDKHIAISPIFGVLSRVTMKEVRYTDFSYELGGGDTNGSSQGILIKLSGISKGYRYVALQSDLYNEEENLVDPVFSNLALDEKGNVLFELEFLVEPSFVDYRQTLETGSNVPNTPPLDTSI</sequence>
<evidence type="ECO:0000313" key="2">
    <source>
        <dbReference type="EMBL" id="OGI63779.1"/>
    </source>
</evidence>
<evidence type="ECO:0008006" key="4">
    <source>
        <dbReference type="Google" id="ProtNLM"/>
    </source>
</evidence>
<dbReference type="Proteomes" id="UP000178985">
    <property type="component" value="Unassembled WGS sequence"/>
</dbReference>
<comment type="caution">
    <text evidence="2">The sequence shown here is derived from an EMBL/GenBank/DDBJ whole genome shotgun (WGS) entry which is preliminary data.</text>
</comment>
<proteinExistence type="predicted"/>
<gene>
    <name evidence="2" type="ORF">A2733_02315</name>
</gene>
<keyword evidence="1" id="KW-1133">Transmembrane helix</keyword>
<dbReference type="EMBL" id="MFTO01000013">
    <property type="protein sequence ID" value="OGI63779.1"/>
    <property type="molecule type" value="Genomic_DNA"/>
</dbReference>
<keyword evidence="1" id="KW-0472">Membrane</keyword>
<protein>
    <recommendedName>
        <fullName evidence="4">Fimbrial assembly protein</fullName>
    </recommendedName>
</protein>
<name>A0A1F6V2K5_9BACT</name>
<accession>A0A1F6V2K5</accession>
<organism evidence="2 3">
    <name type="scientific">Candidatus Nomurabacteria bacterium RIFCSPHIGHO2_01_FULL_40_20</name>
    <dbReference type="NCBI Taxonomy" id="1801738"/>
    <lineage>
        <taxon>Bacteria</taxon>
        <taxon>Candidatus Nomuraibacteriota</taxon>
    </lineage>
</organism>
<evidence type="ECO:0000256" key="1">
    <source>
        <dbReference type="SAM" id="Phobius"/>
    </source>
</evidence>
<keyword evidence="1" id="KW-0812">Transmembrane</keyword>
<evidence type="ECO:0000313" key="3">
    <source>
        <dbReference type="Proteomes" id="UP000178985"/>
    </source>
</evidence>
<reference evidence="2 3" key="1">
    <citation type="journal article" date="2016" name="Nat. Commun.">
        <title>Thousands of microbial genomes shed light on interconnected biogeochemical processes in an aquifer system.</title>
        <authorList>
            <person name="Anantharaman K."/>
            <person name="Brown C.T."/>
            <person name="Hug L.A."/>
            <person name="Sharon I."/>
            <person name="Castelle C.J."/>
            <person name="Probst A.J."/>
            <person name="Thomas B.C."/>
            <person name="Singh A."/>
            <person name="Wilkins M.J."/>
            <person name="Karaoz U."/>
            <person name="Brodie E.L."/>
            <person name="Williams K.H."/>
            <person name="Hubbard S.S."/>
            <person name="Banfield J.F."/>
        </authorList>
    </citation>
    <scope>NUCLEOTIDE SEQUENCE [LARGE SCALE GENOMIC DNA]</scope>
</reference>
<feature type="transmembrane region" description="Helical" evidence="1">
    <location>
        <begin position="28"/>
        <end position="50"/>
    </location>
</feature>